<comment type="caution">
    <text evidence="4">The sequence shown here is derived from an EMBL/GenBank/DDBJ whole genome shotgun (WGS) entry which is preliminary data.</text>
</comment>
<evidence type="ECO:0000256" key="2">
    <source>
        <dbReference type="PROSITE-ProRule" id="PRU00169"/>
    </source>
</evidence>
<evidence type="ECO:0000313" key="4">
    <source>
        <dbReference type="EMBL" id="OEE37356.1"/>
    </source>
</evidence>
<dbReference type="SMART" id="SM00448">
    <property type="entry name" value="REC"/>
    <property type="match status" value="1"/>
</dbReference>
<dbReference type="EMBL" id="AJYQ02000019">
    <property type="protein sequence ID" value="OEE37356.1"/>
    <property type="molecule type" value="Genomic_DNA"/>
</dbReference>
<dbReference type="InterPro" id="IPR050595">
    <property type="entry name" value="Bact_response_regulator"/>
</dbReference>
<evidence type="ECO:0000259" key="3">
    <source>
        <dbReference type="PROSITE" id="PS50110"/>
    </source>
</evidence>
<dbReference type="AlphaFoldDB" id="A0A1E5BIX9"/>
<protein>
    <recommendedName>
        <fullName evidence="3">Response regulatory domain-containing protein</fullName>
    </recommendedName>
</protein>
<gene>
    <name evidence="4" type="ORF">A1QO_17685</name>
</gene>
<dbReference type="InterPro" id="IPR011006">
    <property type="entry name" value="CheY-like_superfamily"/>
</dbReference>
<accession>A0A1E5BIX9</accession>
<dbReference type="STRING" id="1187848.A1QO_17685"/>
<evidence type="ECO:0000313" key="5">
    <source>
        <dbReference type="Proteomes" id="UP000094741"/>
    </source>
</evidence>
<dbReference type="RefSeq" id="WP_017038449.1">
    <property type="nucleotide sequence ID" value="NZ_AJYQ02000019.1"/>
</dbReference>
<sequence length="387" mass="44426">MVDSRKLLIIESDTEFCNTMVEQLKGTYSVEVAFNFNRAQDLIETYQPNIVLLDTHLNNESTIEFYNNLKSLNHYDDFAVVFITENTSIQERLKVYQAGATEVLVRPFAHEELMAKLHVIDKYLIEKRQLLSDYDEAKSASTEFMKEASQHGLVVQFFRNLSYCQHIEQLSFTVFQTASAQGLHASMVVRDEQDHYFDNVSGVVNPIERNIFDLLHTKGRVFQFGNRLIFNDKNCAILIKNLPEGDERFVGQIRDIYAFVIEGLEAKYQDIRRQNMMLDIVKDIANTAQQVSMRINDFDAISAENLSESQQELNSSFHFLGLSYEQEEALSALFESGLKRMAFAKKELTNMQSVLEDLVLKIENADMLTVPSEEAPREDTGGDVELF</sequence>
<dbReference type="Gene3D" id="3.40.50.2300">
    <property type="match status" value="1"/>
</dbReference>
<dbReference type="GO" id="GO:0000160">
    <property type="term" value="P:phosphorelay signal transduction system"/>
    <property type="evidence" value="ECO:0007669"/>
    <property type="project" value="InterPro"/>
</dbReference>
<organism evidence="4 5">
    <name type="scientific">Vibrio genomosp. F10 str. ZF-129</name>
    <dbReference type="NCBI Taxonomy" id="1187848"/>
    <lineage>
        <taxon>Bacteria</taxon>
        <taxon>Pseudomonadati</taxon>
        <taxon>Pseudomonadota</taxon>
        <taxon>Gammaproteobacteria</taxon>
        <taxon>Vibrionales</taxon>
        <taxon>Vibrionaceae</taxon>
        <taxon>Vibrio</taxon>
    </lineage>
</organism>
<dbReference type="eggNOG" id="COG0745">
    <property type="taxonomic scope" value="Bacteria"/>
</dbReference>
<name>A0A1E5BIX9_9VIBR</name>
<dbReference type="PROSITE" id="PS50110">
    <property type="entry name" value="RESPONSE_REGULATORY"/>
    <property type="match status" value="1"/>
</dbReference>
<proteinExistence type="predicted"/>
<feature type="domain" description="Response regulatory" evidence="3">
    <location>
        <begin position="6"/>
        <end position="121"/>
    </location>
</feature>
<dbReference type="SUPFAM" id="SSF52172">
    <property type="entry name" value="CheY-like"/>
    <property type="match status" value="1"/>
</dbReference>
<dbReference type="PANTHER" id="PTHR44591">
    <property type="entry name" value="STRESS RESPONSE REGULATOR PROTEIN 1"/>
    <property type="match status" value="1"/>
</dbReference>
<dbReference type="Proteomes" id="UP000094741">
    <property type="component" value="Unassembled WGS sequence"/>
</dbReference>
<evidence type="ECO:0000256" key="1">
    <source>
        <dbReference type="ARBA" id="ARBA00022553"/>
    </source>
</evidence>
<feature type="modified residue" description="4-aspartylphosphate" evidence="2">
    <location>
        <position position="54"/>
    </location>
</feature>
<dbReference type="OrthoDB" id="5696993at2"/>
<dbReference type="PANTHER" id="PTHR44591:SF3">
    <property type="entry name" value="RESPONSE REGULATORY DOMAIN-CONTAINING PROTEIN"/>
    <property type="match status" value="1"/>
</dbReference>
<keyword evidence="1 2" id="KW-0597">Phosphoprotein</keyword>
<dbReference type="Pfam" id="PF00072">
    <property type="entry name" value="Response_reg"/>
    <property type="match status" value="1"/>
</dbReference>
<reference evidence="4 5" key="1">
    <citation type="journal article" date="2012" name="Science">
        <title>Ecological populations of bacteria act as socially cohesive units of antibiotic production and resistance.</title>
        <authorList>
            <person name="Cordero O.X."/>
            <person name="Wildschutte H."/>
            <person name="Kirkup B."/>
            <person name="Proehl S."/>
            <person name="Ngo L."/>
            <person name="Hussain F."/>
            <person name="Le Roux F."/>
            <person name="Mincer T."/>
            <person name="Polz M.F."/>
        </authorList>
    </citation>
    <scope>NUCLEOTIDE SEQUENCE [LARGE SCALE GENOMIC DNA]</scope>
    <source>
        <strain evidence="4 5">ZF-129</strain>
    </source>
</reference>
<dbReference type="InterPro" id="IPR001789">
    <property type="entry name" value="Sig_transdc_resp-reg_receiver"/>
</dbReference>